<dbReference type="InterPro" id="IPR037523">
    <property type="entry name" value="VOC_core"/>
</dbReference>
<dbReference type="Pfam" id="PF00903">
    <property type="entry name" value="Glyoxalase"/>
    <property type="match status" value="1"/>
</dbReference>
<dbReference type="EMBL" id="FRCS01000010">
    <property type="protein sequence ID" value="SHN44210.1"/>
    <property type="molecule type" value="Genomic_DNA"/>
</dbReference>
<accession>A0A1M7RDD7</accession>
<protein>
    <submittedName>
        <fullName evidence="2">Uncharacterized conserved protein PhnB, glyoxalase superfamily</fullName>
    </submittedName>
</protein>
<dbReference type="InterPro" id="IPR029068">
    <property type="entry name" value="Glyas_Bleomycin-R_OHBP_Dase"/>
</dbReference>
<dbReference type="RefSeq" id="WP_073261202.1">
    <property type="nucleotide sequence ID" value="NZ_FRCS01000010.1"/>
</dbReference>
<sequence>MSVFPIVNCRELAPVRAFYERVFGGELDYRFPDEGEPVYLTLRIGTGQVALGLGNGPALYGEVPLPATGHAVDLCLYVPDLDAAVAAAGDAVVTAPADMPWGERVAYLRDPAGTMLLVIQEQD</sequence>
<evidence type="ECO:0000313" key="3">
    <source>
        <dbReference type="Proteomes" id="UP000184440"/>
    </source>
</evidence>
<proteinExistence type="predicted"/>
<name>A0A1M7RDD7_9ACTN</name>
<dbReference type="InterPro" id="IPR004360">
    <property type="entry name" value="Glyas_Fos-R_dOase_dom"/>
</dbReference>
<dbReference type="AlphaFoldDB" id="A0A1M7RDD7"/>
<reference evidence="2 3" key="1">
    <citation type="submission" date="2016-11" db="EMBL/GenBank/DDBJ databases">
        <authorList>
            <person name="Jaros S."/>
            <person name="Januszkiewicz K."/>
            <person name="Wedrychowicz H."/>
        </authorList>
    </citation>
    <scope>NUCLEOTIDE SEQUENCE [LARGE SCALE GENOMIC DNA]</scope>
    <source>
        <strain evidence="2 3">DSM 46144</strain>
    </source>
</reference>
<dbReference type="SUPFAM" id="SSF54593">
    <property type="entry name" value="Glyoxalase/Bleomycin resistance protein/Dihydroxybiphenyl dioxygenase"/>
    <property type="match status" value="1"/>
</dbReference>
<keyword evidence="3" id="KW-1185">Reference proteome</keyword>
<gene>
    <name evidence="2" type="ORF">SAMN05443668_110124</name>
</gene>
<feature type="domain" description="VOC" evidence="1">
    <location>
        <begin position="1"/>
        <end position="121"/>
    </location>
</feature>
<evidence type="ECO:0000313" key="2">
    <source>
        <dbReference type="EMBL" id="SHN44210.1"/>
    </source>
</evidence>
<organism evidence="2 3">
    <name type="scientific">Cryptosporangium aurantiacum</name>
    <dbReference type="NCBI Taxonomy" id="134849"/>
    <lineage>
        <taxon>Bacteria</taxon>
        <taxon>Bacillati</taxon>
        <taxon>Actinomycetota</taxon>
        <taxon>Actinomycetes</taxon>
        <taxon>Cryptosporangiales</taxon>
        <taxon>Cryptosporangiaceae</taxon>
        <taxon>Cryptosporangium</taxon>
    </lineage>
</organism>
<dbReference type="STRING" id="134849.SAMN05443668_110124"/>
<dbReference type="PROSITE" id="PS51819">
    <property type="entry name" value="VOC"/>
    <property type="match status" value="1"/>
</dbReference>
<dbReference type="OrthoDB" id="9798201at2"/>
<dbReference type="Gene3D" id="3.10.180.10">
    <property type="entry name" value="2,3-Dihydroxybiphenyl 1,2-Dioxygenase, domain 1"/>
    <property type="match status" value="1"/>
</dbReference>
<evidence type="ECO:0000259" key="1">
    <source>
        <dbReference type="PROSITE" id="PS51819"/>
    </source>
</evidence>
<dbReference type="Proteomes" id="UP000184440">
    <property type="component" value="Unassembled WGS sequence"/>
</dbReference>